<dbReference type="Proteomes" id="UP000321306">
    <property type="component" value="Unassembled WGS sequence"/>
</dbReference>
<sequence>MSFTPERTCVACRKKRPQSEMLRFRKSSEGWVMQDEDRFGRGAYVCADSPACWNEKKLRRLGRSSQRLSEQLNTRRS</sequence>
<dbReference type="SUPFAM" id="SSF64376">
    <property type="entry name" value="YlxR-like"/>
    <property type="match status" value="1"/>
</dbReference>
<dbReference type="EMBL" id="BJXB01000017">
    <property type="protein sequence ID" value="GEM47974.1"/>
    <property type="molecule type" value="Genomic_DNA"/>
</dbReference>
<dbReference type="PANTHER" id="PTHR34215:SF1">
    <property type="entry name" value="YLXR DOMAIN-CONTAINING PROTEIN"/>
    <property type="match status" value="1"/>
</dbReference>
<keyword evidence="3" id="KW-1185">Reference proteome</keyword>
<evidence type="ECO:0000313" key="3">
    <source>
        <dbReference type="Proteomes" id="UP000321306"/>
    </source>
</evidence>
<comment type="caution">
    <text evidence="2">The sequence shown here is derived from an EMBL/GenBank/DDBJ whole genome shotgun (WGS) entry which is preliminary data.</text>
</comment>
<dbReference type="RefSeq" id="WP_186816105.1">
    <property type="nucleotide sequence ID" value="NZ_BJXB01000017.1"/>
</dbReference>
<accession>A0A511N550</accession>
<proteinExistence type="predicted"/>
<reference evidence="2 3" key="1">
    <citation type="submission" date="2019-07" db="EMBL/GenBank/DDBJ databases">
        <title>Whole genome shotgun sequence of Deinococcus cellulosilyticus NBRC 106333.</title>
        <authorList>
            <person name="Hosoyama A."/>
            <person name="Uohara A."/>
            <person name="Ohji S."/>
            <person name="Ichikawa N."/>
        </authorList>
    </citation>
    <scope>NUCLEOTIDE SEQUENCE [LARGE SCALE GENOMIC DNA]</scope>
    <source>
        <strain evidence="2 3">NBRC 106333</strain>
    </source>
</reference>
<dbReference type="PANTHER" id="PTHR34215">
    <property type="entry name" value="BLL0784 PROTEIN"/>
    <property type="match status" value="1"/>
</dbReference>
<evidence type="ECO:0000259" key="1">
    <source>
        <dbReference type="Pfam" id="PF04296"/>
    </source>
</evidence>
<dbReference type="InterPro" id="IPR035931">
    <property type="entry name" value="YlxR-like_sf"/>
</dbReference>
<organism evidence="2 3">
    <name type="scientific">Deinococcus cellulosilyticus (strain DSM 18568 / NBRC 106333 / KACC 11606 / 5516J-15)</name>
    <dbReference type="NCBI Taxonomy" id="1223518"/>
    <lineage>
        <taxon>Bacteria</taxon>
        <taxon>Thermotogati</taxon>
        <taxon>Deinococcota</taxon>
        <taxon>Deinococci</taxon>
        <taxon>Deinococcales</taxon>
        <taxon>Deinococcaceae</taxon>
        <taxon>Deinococcus</taxon>
    </lineage>
</organism>
<feature type="domain" description="YlxR" evidence="1">
    <location>
        <begin position="7"/>
        <end position="66"/>
    </location>
</feature>
<dbReference type="Pfam" id="PF04296">
    <property type="entry name" value="YlxR"/>
    <property type="match status" value="1"/>
</dbReference>
<protein>
    <recommendedName>
        <fullName evidence="1">YlxR domain-containing protein</fullName>
    </recommendedName>
</protein>
<dbReference type="AlphaFoldDB" id="A0A511N550"/>
<name>A0A511N550_DEIC1</name>
<dbReference type="Gene3D" id="3.30.1230.10">
    <property type="entry name" value="YlxR-like"/>
    <property type="match status" value="1"/>
</dbReference>
<dbReference type="InterPro" id="IPR007393">
    <property type="entry name" value="YlxR_dom"/>
</dbReference>
<gene>
    <name evidence="2" type="ORF">DC3_36090</name>
</gene>
<evidence type="ECO:0000313" key="2">
    <source>
        <dbReference type="EMBL" id="GEM47974.1"/>
    </source>
</evidence>
<dbReference type="InterPro" id="IPR037465">
    <property type="entry name" value="YlxR"/>
</dbReference>